<name>A0ACD5WTY3_AVESA</name>
<accession>A0ACD5WTY3</accession>
<evidence type="ECO:0000313" key="2">
    <source>
        <dbReference type="Proteomes" id="UP001732700"/>
    </source>
</evidence>
<protein>
    <submittedName>
        <fullName evidence="1">Uncharacterized protein</fullName>
    </submittedName>
</protein>
<dbReference type="EnsemblPlants" id="AVESA.00010b.r2.4CG1264710.1">
    <property type="protein sequence ID" value="AVESA.00010b.r2.4CG1264710.1.CDS"/>
    <property type="gene ID" value="AVESA.00010b.r2.4CG1264710"/>
</dbReference>
<sequence>MVGTPPPGTPAAAAMPKTSAGAGSSCRARSLSRGRSRGRNGGGGEVVVRETIVRETGGGGGSTSWPTLTRTNYTEWAILMRVQLQGAGLWEAVDTDDAPERQERQALGAILRSVPSEMVQVLAAKDNAKVAWDTIKTLRIGVDRVREARRQKLRKDFDNLAFKSGESAENFSLRVSNLITELQSLGDSTTELDGVQNILRVVPPRYAQMACSIETLLDLKDLSIDELSGRLAASEGRGEPEQDTGGRLLLTEEEWRARNARRQTGSGGSGSGGKQNRDQQNAGKDGARGGVPSKDDKCRYCGKKGHWVRECRKKKRDEEAQAHLVQGEDDADPALLMAVRAPESASETGAATHGLKIFLNEERARVEYRKHATDTDAVWFLDTGASNHMTADMAAFAELDQKISGTVKFGDGSLVDIHGRGTVLFAAAGGQHRALTEVYWIPRLRSNVVSVGQLDEIGCPTHVEDGRMTVRDRQRKIIVRAPRARNRLYPVQLQIVKPVCLLARTGDTAWLWHARYGHQHFQGLERLASQGGKRYFLLLVDDHSRFMWITLLHSKDEAAEALRRFTAAAEMESGERLRTLRTDRGGEFTSKDFSEFCADRGTARHLTAPYSPQQNGVVERRNQTVVGMARSMLKAMAVPARFWGEAVTTAVFVLNRAYTRSVEGRTPFEAWYGRKPDVHFIRVFGCKAYAKVTRPNLQKLEDRSTAVVFLVYEPGGKAYRCYDPNAKRVIVSRDVVFEEGQAWPWAGEGRENPGSEITIEYTVNGGAVAESEAAVLDEPHDSVMQGPAAAEDSPQMSAAADSGVEEAETPPRFVSPLPAFAETLDAADDADLPHRFRLVSDVLGTETDHPGRAERLLIAEEPANFVEAEPYEYWRRATQEELTSIEGNNTWSLTDLPAGHRLIGLKWVYKIKRDADGSVAKHKARLVAKGYVQREGVDFDEVFAPVARLDSVRLLIAIAAKLDWKLHHLDVKSAFLNGELAEEVYVAQPPGFAKVGEEHKVLRLHKALYGLRQAPRAWNTKLDTTLRSLGFTNSASEHSVYARGTGNKRVLLGVYVDDLIVTGADDDELTKFKREMTEKFSMSDLGLLSFYLGIEVKQQKEGITISQAAYAEKLLHRAGMADCNSAATPMEPRLKLSKASKQEPTDATLYRSLVGGLRYLCHTRPDICFAVGYISRFMESPTAEHLAAVKHLLRYIAGTRSFGCRYTSTGNLRLDGFSDADLAGDVDDRKSTTGVLYMLGGCPITWQSSKQKVVALSSCEAEYIAATTAACQGVWLSRLLSELVEEKEGKPATIFVDNKSAIQLSKNPVFHDRSKHIEVRFHFIRESIEQGKVEIDYISTDDQLADILTKSLGRVRFQDLRTRIGVTDVK</sequence>
<reference evidence="1" key="1">
    <citation type="submission" date="2021-05" db="EMBL/GenBank/DDBJ databases">
        <authorList>
            <person name="Scholz U."/>
            <person name="Mascher M."/>
            <person name="Fiebig A."/>
        </authorList>
    </citation>
    <scope>NUCLEOTIDE SEQUENCE [LARGE SCALE GENOMIC DNA]</scope>
</reference>
<organism evidence="1 2">
    <name type="scientific">Avena sativa</name>
    <name type="common">Oat</name>
    <dbReference type="NCBI Taxonomy" id="4498"/>
    <lineage>
        <taxon>Eukaryota</taxon>
        <taxon>Viridiplantae</taxon>
        <taxon>Streptophyta</taxon>
        <taxon>Embryophyta</taxon>
        <taxon>Tracheophyta</taxon>
        <taxon>Spermatophyta</taxon>
        <taxon>Magnoliopsida</taxon>
        <taxon>Liliopsida</taxon>
        <taxon>Poales</taxon>
        <taxon>Poaceae</taxon>
        <taxon>BOP clade</taxon>
        <taxon>Pooideae</taxon>
        <taxon>Poodae</taxon>
        <taxon>Poeae</taxon>
        <taxon>Poeae Chloroplast Group 1 (Aveneae type)</taxon>
        <taxon>Aveninae</taxon>
        <taxon>Avena</taxon>
    </lineage>
</organism>
<proteinExistence type="predicted"/>
<keyword evidence="2" id="KW-1185">Reference proteome</keyword>
<reference evidence="1" key="2">
    <citation type="submission" date="2025-09" db="UniProtKB">
        <authorList>
            <consortium name="EnsemblPlants"/>
        </authorList>
    </citation>
    <scope>IDENTIFICATION</scope>
</reference>
<dbReference type="Proteomes" id="UP001732700">
    <property type="component" value="Chromosome 4C"/>
</dbReference>
<evidence type="ECO:0000313" key="1">
    <source>
        <dbReference type="EnsemblPlants" id="AVESA.00010b.r2.4CG1264710.1.CDS"/>
    </source>
</evidence>